<evidence type="ECO:0000256" key="14">
    <source>
        <dbReference type="PIRSR" id="PIRSR006769-1"/>
    </source>
</evidence>
<evidence type="ECO:0000256" key="11">
    <source>
        <dbReference type="ARBA" id="ARBA00023002"/>
    </source>
</evidence>
<feature type="binding site" evidence="15">
    <location>
        <position position="190"/>
    </location>
    <ligand>
        <name>substrate</name>
    </ligand>
</feature>
<feature type="binding site" evidence="16">
    <location>
        <position position="81"/>
    </location>
    <ligand>
        <name>Zn(2+)</name>
        <dbReference type="ChEBI" id="CHEBI:29105"/>
        <note>catalytic</note>
    </ligand>
</feature>
<evidence type="ECO:0000256" key="8">
    <source>
        <dbReference type="ARBA" id="ARBA00022801"/>
    </source>
</evidence>
<keyword evidence="7 13" id="KW-0479">Metal-binding</keyword>
<keyword evidence="8 13" id="KW-0378">Hydrolase</keyword>
<evidence type="ECO:0000256" key="5">
    <source>
        <dbReference type="ARBA" id="ARBA00007417"/>
    </source>
</evidence>
<evidence type="ECO:0000256" key="3">
    <source>
        <dbReference type="ARBA" id="ARBA00004910"/>
    </source>
</evidence>
<feature type="binding site" evidence="15">
    <location>
        <position position="206"/>
    </location>
    <ligand>
        <name>substrate</name>
    </ligand>
</feature>
<dbReference type="FunFam" id="3.40.140.10:FF:000025">
    <property type="entry name" value="Riboflavin biosynthesis protein RibD"/>
    <property type="match status" value="1"/>
</dbReference>
<accession>A0A1A8TUI7</accession>
<comment type="cofactor">
    <cofactor evidence="13 16">
        <name>Zn(2+)</name>
        <dbReference type="ChEBI" id="CHEBI:29105"/>
    </cofactor>
    <text evidence="13 16">Binds 1 zinc ion.</text>
</comment>
<proteinExistence type="inferred from homology"/>
<evidence type="ECO:0000256" key="12">
    <source>
        <dbReference type="ARBA" id="ARBA00023268"/>
    </source>
</evidence>
<dbReference type="OrthoDB" id="9800865at2"/>
<dbReference type="PANTHER" id="PTHR38011:SF7">
    <property type="entry name" value="2,5-DIAMINO-6-RIBOSYLAMINO-4(3H)-PYRIMIDINONE 5'-PHOSPHATE REDUCTASE"/>
    <property type="match status" value="1"/>
</dbReference>
<dbReference type="EC" id="3.5.4.26" evidence="13"/>
<comment type="similarity">
    <text evidence="4 13">In the N-terminal section; belongs to the cytidine and deoxycytidylate deaminase family.</text>
</comment>
<dbReference type="Proteomes" id="UP000092544">
    <property type="component" value="Unassembled WGS sequence"/>
</dbReference>
<dbReference type="RefSeq" id="WP_067020236.1">
    <property type="nucleotide sequence ID" value="NZ_FLOB01000017.1"/>
</dbReference>
<dbReference type="InterPro" id="IPR002734">
    <property type="entry name" value="RibDG_C"/>
</dbReference>
<reference evidence="18 19" key="1">
    <citation type="submission" date="2016-06" db="EMBL/GenBank/DDBJ databases">
        <authorList>
            <person name="Kjaerup R.B."/>
            <person name="Dalgaard T.S."/>
            <person name="Juul-Madsen H.R."/>
        </authorList>
    </citation>
    <scope>NUCLEOTIDE SEQUENCE [LARGE SCALE GENOMIC DNA]</scope>
    <source>
        <strain evidence="18 19">CECT 8886</strain>
    </source>
</reference>
<dbReference type="Pfam" id="PF00383">
    <property type="entry name" value="dCMP_cyt_deam_1"/>
    <property type="match status" value="1"/>
</dbReference>
<keyword evidence="9 13" id="KW-0862">Zinc</keyword>
<feature type="binding site" evidence="15">
    <location>
        <position position="213"/>
    </location>
    <ligand>
        <name>substrate</name>
    </ligand>
</feature>
<evidence type="ECO:0000256" key="2">
    <source>
        <dbReference type="ARBA" id="ARBA00004882"/>
    </source>
</evidence>
<dbReference type="PROSITE" id="PS51747">
    <property type="entry name" value="CYT_DCMP_DEAMINASES_2"/>
    <property type="match status" value="1"/>
</dbReference>
<dbReference type="GO" id="GO:0009231">
    <property type="term" value="P:riboflavin biosynthetic process"/>
    <property type="evidence" value="ECO:0007669"/>
    <property type="project" value="UniProtKB-UniPathway"/>
</dbReference>
<comment type="pathway">
    <text evidence="3 13">Cofactor biosynthesis; riboflavin biosynthesis; 5-amino-6-(D-ribitylamino)uracil from GTP: step 3/4.</text>
</comment>
<dbReference type="CDD" id="cd01284">
    <property type="entry name" value="Riboflavin_deaminase-reductase"/>
    <property type="match status" value="1"/>
</dbReference>
<dbReference type="SUPFAM" id="SSF53927">
    <property type="entry name" value="Cytidine deaminase-like"/>
    <property type="match status" value="1"/>
</dbReference>
<evidence type="ECO:0000313" key="18">
    <source>
        <dbReference type="EMBL" id="SBS37271.1"/>
    </source>
</evidence>
<feature type="binding site" evidence="16">
    <location>
        <position position="90"/>
    </location>
    <ligand>
        <name>Zn(2+)</name>
        <dbReference type="ChEBI" id="CHEBI:29105"/>
        <note>catalytic</note>
    </ligand>
</feature>
<dbReference type="STRING" id="1792290.MSP8886_04045"/>
<dbReference type="InterPro" id="IPR011549">
    <property type="entry name" value="RibD_C"/>
</dbReference>
<evidence type="ECO:0000256" key="9">
    <source>
        <dbReference type="ARBA" id="ARBA00022833"/>
    </source>
</evidence>
<comment type="catalytic activity">
    <reaction evidence="13">
        <text>2,5-diamino-6-hydroxy-4-(5-phosphoribosylamino)-pyrimidine + H2O + H(+) = 5-amino-6-(5-phospho-D-ribosylamino)uracil + NH4(+)</text>
        <dbReference type="Rhea" id="RHEA:21868"/>
        <dbReference type="ChEBI" id="CHEBI:15377"/>
        <dbReference type="ChEBI" id="CHEBI:15378"/>
        <dbReference type="ChEBI" id="CHEBI:28938"/>
        <dbReference type="ChEBI" id="CHEBI:58453"/>
        <dbReference type="ChEBI" id="CHEBI:58614"/>
        <dbReference type="EC" id="3.5.4.26"/>
    </reaction>
</comment>
<gene>
    <name evidence="18" type="primary">ribD</name>
    <name evidence="18" type="ORF">MSP8886_04045</name>
</gene>
<dbReference type="InterPro" id="IPR002125">
    <property type="entry name" value="CMP_dCMP_dom"/>
</dbReference>
<dbReference type="InterPro" id="IPR016192">
    <property type="entry name" value="APOBEC/CMP_deaminase_Zn-bd"/>
</dbReference>
<dbReference type="InterPro" id="IPR016193">
    <property type="entry name" value="Cytidine_deaminase-like"/>
</dbReference>
<dbReference type="EMBL" id="FLOB01000017">
    <property type="protein sequence ID" value="SBS37271.1"/>
    <property type="molecule type" value="Genomic_DNA"/>
</dbReference>
<evidence type="ECO:0000256" key="13">
    <source>
        <dbReference type="PIRNR" id="PIRNR006769"/>
    </source>
</evidence>
<keyword evidence="12" id="KW-0511">Multifunctional enzyme</keyword>
<dbReference type="NCBIfam" id="TIGR00227">
    <property type="entry name" value="ribD_Cterm"/>
    <property type="match status" value="1"/>
</dbReference>
<dbReference type="AlphaFoldDB" id="A0A1A8TUI7"/>
<dbReference type="SUPFAM" id="SSF53597">
    <property type="entry name" value="Dihydrofolate reductase-like"/>
    <property type="match status" value="1"/>
</dbReference>
<dbReference type="Gene3D" id="3.40.430.10">
    <property type="entry name" value="Dihydrofolate Reductase, subunit A"/>
    <property type="match status" value="1"/>
</dbReference>
<feature type="binding site" evidence="15">
    <location>
        <position position="308"/>
    </location>
    <ligand>
        <name>substrate</name>
    </ligand>
</feature>
<dbReference type="PANTHER" id="PTHR38011">
    <property type="entry name" value="DIHYDROFOLATE REDUCTASE FAMILY PROTEIN (AFU_ORTHOLOGUE AFUA_8G06820)"/>
    <property type="match status" value="1"/>
</dbReference>
<dbReference type="NCBIfam" id="TIGR00326">
    <property type="entry name" value="eubact_ribD"/>
    <property type="match status" value="1"/>
</dbReference>
<name>A0A1A8TUI7_9GAMM</name>
<dbReference type="GO" id="GO:0008270">
    <property type="term" value="F:zinc ion binding"/>
    <property type="evidence" value="ECO:0007669"/>
    <property type="project" value="InterPro"/>
</dbReference>
<sequence length="395" mass="42976">MIQNHEYWMAKAIKQAQKGLYSTHPNPRVGCVIVKDGELLGQGYHVRAGEGHAEVNALADAKSRGNQDITGATAYVTLEPCSHHGKTPPCADALIKAGISCLVYGMQDPNPEVSGNGLKRIAKAGIEVVGPILKAQCEALNPGFIKRMREGLPFIRVKLAMSVDGRTAMESGESQWITGPNARQDVQRLRAQSDAVVTGIGSVLADNPSMTVRIDHNDQPVDAKTVRQPLRVVMDTALSILPDAKILFPTQQACVFCVEEEVESEHLDLLQERGVRVRFANRGEDGRLDLLTTMEQLADDGINEVLVETGAELAGGFLQAGLVDEIVVYMAPKLLGSSARPMFQLPLDTMAEALDLELKSVRQVGQDVRLVYVPQYLEYDDGLLDIDEWGVAQDA</sequence>
<dbReference type="PIRSF" id="PIRSF006769">
    <property type="entry name" value="RibD"/>
    <property type="match status" value="1"/>
</dbReference>
<comment type="catalytic activity">
    <reaction evidence="13">
        <text>5-amino-6-(5-phospho-D-ribitylamino)uracil + NADP(+) = 5-amino-6-(5-phospho-D-ribosylamino)uracil + NADPH + H(+)</text>
        <dbReference type="Rhea" id="RHEA:17845"/>
        <dbReference type="ChEBI" id="CHEBI:15378"/>
        <dbReference type="ChEBI" id="CHEBI:57783"/>
        <dbReference type="ChEBI" id="CHEBI:58349"/>
        <dbReference type="ChEBI" id="CHEBI:58421"/>
        <dbReference type="ChEBI" id="CHEBI:58453"/>
        <dbReference type="EC" id="1.1.1.193"/>
    </reaction>
</comment>
<dbReference type="GO" id="GO:0050661">
    <property type="term" value="F:NADP binding"/>
    <property type="evidence" value="ECO:0007669"/>
    <property type="project" value="InterPro"/>
</dbReference>
<evidence type="ECO:0000256" key="4">
    <source>
        <dbReference type="ARBA" id="ARBA00005259"/>
    </source>
</evidence>
<evidence type="ECO:0000313" key="19">
    <source>
        <dbReference type="Proteomes" id="UP000092544"/>
    </source>
</evidence>
<dbReference type="GO" id="GO:0008835">
    <property type="term" value="F:diaminohydroxyphosphoribosylaminopyrimidine deaminase activity"/>
    <property type="evidence" value="ECO:0007669"/>
    <property type="project" value="UniProtKB-EC"/>
</dbReference>
<dbReference type="InterPro" id="IPR024072">
    <property type="entry name" value="DHFR-like_dom_sf"/>
</dbReference>
<evidence type="ECO:0000256" key="1">
    <source>
        <dbReference type="ARBA" id="ARBA00002151"/>
    </source>
</evidence>
<dbReference type="UniPathway" id="UPA00275">
    <property type="reaction ID" value="UER00401"/>
</dbReference>
<feature type="active site" description="Proton donor" evidence="14">
    <location>
        <position position="54"/>
    </location>
</feature>
<feature type="binding site" evidence="15">
    <location>
        <position position="160"/>
    </location>
    <ligand>
        <name>NADP(+)</name>
        <dbReference type="ChEBI" id="CHEBI:58349"/>
    </ligand>
</feature>
<evidence type="ECO:0000256" key="15">
    <source>
        <dbReference type="PIRSR" id="PIRSR006769-2"/>
    </source>
</evidence>
<keyword evidence="19" id="KW-1185">Reference proteome</keyword>
<evidence type="ECO:0000256" key="16">
    <source>
        <dbReference type="PIRSR" id="PIRSR006769-3"/>
    </source>
</evidence>
<dbReference type="Gene3D" id="3.40.140.10">
    <property type="entry name" value="Cytidine Deaminase, domain 2"/>
    <property type="match status" value="1"/>
</dbReference>
<feature type="domain" description="CMP/dCMP-type deaminase" evidence="17">
    <location>
        <begin position="3"/>
        <end position="129"/>
    </location>
</feature>
<dbReference type="Pfam" id="PF01872">
    <property type="entry name" value="RibD_C"/>
    <property type="match status" value="1"/>
</dbReference>
<keyword evidence="10 13" id="KW-0521">NADP</keyword>
<dbReference type="EC" id="1.1.1.193" evidence="13"/>
<dbReference type="PROSITE" id="PS00903">
    <property type="entry name" value="CYT_DCMP_DEAMINASES_1"/>
    <property type="match status" value="1"/>
</dbReference>
<evidence type="ECO:0000256" key="6">
    <source>
        <dbReference type="ARBA" id="ARBA00022619"/>
    </source>
</evidence>
<keyword evidence="11 13" id="KW-0560">Oxidoreductase</keyword>
<feature type="binding site" evidence="15">
    <location>
        <begin position="310"/>
        <end position="316"/>
    </location>
    <ligand>
        <name>NADP(+)</name>
        <dbReference type="ChEBI" id="CHEBI:58349"/>
    </ligand>
</feature>
<comment type="pathway">
    <text evidence="2 13">Cofactor biosynthesis; riboflavin biosynthesis; 5-amino-6-(D-ribitylamino)uracil from GTP: step 2/4.</text>
</comment>
<dbReference type="GO" id="GO:0008703">
    <property type="term" value="F:5-amino-6-(5-phosphoribosylamino)uracil reductase activity"/>
    <property type="evidence" value="ECO:0007669"/>
    <property type="project" value="UniProtKB-EC"/>
</dbReference>
<evidence type="ECO:0000256" key="7">
    <source>
        <dbReference type="ARBA" id="ARBA00022723"/>
    </source>
</evidence>
<feature type="binding site" evidence="15">
    <location>
        <position position="236"/>
    </location>
    <ligand>
        <name>NADP(+)</name>
        <dbReference type="ChEBI" id="CHEBI:58349"/>
    </ligand>
</feature>
<dbReference type="InterPro" id="IPR050765">
    <property type="entry name" value="Riboflavin_Biosynth_HTPR"/>
</dbReference>
<feature type="binding site" evidence="16">
    <location>
        <position position="52"/>
    </location>
    <ligand>
        <name>Zn(2+)</name>
        <dbReference type="ChEBI" id="CHEBI:29105"/>
        <note>catalytic</note>
    </ligand>
</feature>
<protein>
    <recommendedName>
        <fullName evidence="13">Riboflavin biosynthesis protein RibD</fullName>
    </recommendedName>
    <domain>
        <recommendedName>
            <fullName evidence="13">Diaminohydroxyphosphoribosylaminopyrimidine deaminase</fullName>
            <shortName evidence="13">DRAP deaminase</shortName>
            <ecNumber evidence="13">3.5.4.26</ecNumber>
        </recommendedName>
        <alternativeName>
            <fullName evidence="13">Riboflavin-specific deaminase</fullName>
        </alternativeName>
    </domain>
    <domain>
        <recommendedName>
            <fullName evidence="13">5-amino-6-(5-phosphoribosylamino)uracil reductase</fullName>
            <ecNumber evidence="13">1.1.1.193</ecNumber>
        </recommendedName>
        <alternativeName>
            <fullName evidence="13">HTP reductase</fullName>
        </alternativeName>
    </domain>
</protein>
<keyword evidence="6 13" id="KW-0686">Riboflavin biosynthesis</keyword>
<feature type="binding site" evidence="15">
    <location>
        <position position="176"/>
    </location>
    <ligand>
        <name>NADP(+)</name>
        <dbReference type="ChEBI" id="CHEBI:58349"/>
    </ligand>
</feature>
<organism evidence="18 19">
    <name type="scientific">Marinomonas spartinae</name>
    <dbReference type="NCBI Taxonomy" id="1792290"/>
    <lineage>
        <taxon>Bacteria</taxon>
        <taxon>Pseudomonadati</taxon>
        <taxon>Pseudomonadota</taxon>
        <taxon>Gammaproteobacteria</taxon>
        <taxon>Oceanospirillales</taxon>
        <taxon>Oceanospirillaceae</taxon>
        <taxon>Marinomonas</taxon>
    </lineage>
</organism>
<evidence type="ECO:0000256" key="10">
    <source>
        <dbReference type="ARBA" id="ARBA00022857"/>
    </source>
</evidence>
<comment type="similarity">
    <text evidence="5 13">In the C-terminal section; belongs to the HTP reductase family.</text>
</comment>
<feature type="binding site" evidence="15">
    <location>
        <position position="174"/>
    </location>
    <ligand>
        <name>substrate</name>
    </ligand>
</feature>
<comment type="function">
    <text evidence="1 13">Converts 2,5-diamino-6-(ribosylamino)-4(3h)-pyrimidinone 5'-phosphate into 5-amino-6-(ribosylamino)-2,4(1h,3h)-pyrimidinedione 5'-phosphate.</text>
</comment>
<evidence type="ECO:0000259" key="17">
    <source>
        <dbReference type="PROSITE" id="PS51747"/>
    </source>
</evidence>
<dbReference type="InterPro" id="IPR004794">
    <property type="entry name" value="Eubact_RibD"/>
</dbReference>